<dbReference type="PANTHER" id="PTHR43289:SF6">
    <property type="entry name" value="SERINE_THREONINE-PROTEIN KINASE NEKL-3"/>
    <property type="match status" value="1"/>
</dbReference>
<evidence type="ECO:0000256" key="6">
    <source>
        <dbReference type="SAM" id="MobiDB-lite"/>
    </source>
</evidence>
<gene>
    <name evidence="9" type="ORF">R5W23_000991</name>
</gene>
<organism evidence="9 10">
    <name type="scientific">Gemmata algarum</name>
    <dbReference type="NCBI Taxonomy" id="2975278"/>
    <lineage>
        <taxon>Bacteria</taxon>
        <taxon>Pseudomonadati</taxon>
        <taxon>Planctomycetota</taxon>
        <taxon>Planctomycetia</taxon>
        <taxon>Gemmatales</taxon>
        <taxon>Gemmataceae</taxon>
        <taxon>Gemmata</taxon>
    </lineage>
</organism>
<dbReference type="CDD" id="cd14014">
    <property type="entry name" value="STKc_PknB_like"/>
    <property type="match status" value="1"/>
</dbReference>
<sequence length="656" mass="70357">MSATISTPPLHPLPPRHRAGRNEVLAAILDPTRLPTAPAVALQVVNAASKADCEPSEIVALLALDSALCGKLLRAVNSCIYGLKQPIASVARAVHVLGLNTVRSLALGLSLPAVKVGRGADQMTRDYWMSSVGGAIIARELAVLTRRSSPDDDLVAGLLRDLGELLLRQMFPDAWVRHVAYYGDALVEDPCGAEIASFGIDHADVTAEILQQWKLPADIVEPIRYHHQPELATAASKVQQNRAELLRFANYMVQLDRVAQNPDLLARVMVTAKERFHLPRTALVAFLQSVAPKIEAFASVLNQDIGQCPDYATVLAAGAQELVNLTVETSRTRMGGPGASQRTPAPPASRSTARTQPLPDDSTAPPTHCDVKGLPDFRPEFAKQLPECGCRLGGYELRSLLGRGAMGVVFKAFEPSLHRYVAVKVLAPELTASASARARFAREARVAASIQHENAVGIYAVREAAGVTYLAMEYVRGSCLEARVEQHGPLPVLLAVNVARQVASGLAAAHAKGVIHRDIKPANILLEDETGRAKITDFGLARIADDAKMTADGALIGTPFFMAPETIQGEEADYRSDLFGLGGVMYHMVTGKVPFPGQTVAAVFNAVCANEPLPPSKVRAAVPDWFEEVILRLLRKDPAARYPDAASVAAILGEYC</sequence>
<keyword evidence="10" id="KW-1185">Reference proteome</keyword>
<dbReference type="PROSITE" id="PS00108">
    <property type="entry name" value="PROTEIN_KINASE_ST"/>
    <property type="match status" value="1"/>
</dbReference>
<dbReference type="Pfam" id="PF00069">
    <property type="entry name" value="Pkinase"/>
    <property type="match status" value="1"/>
</dbReference>
<evidence type="ECO:0000313" key="9">
    <source>
        <dbReference type="EMBL" id="MDY3559819.1"/>
    </source>
</evidence>
<dbReference type="PANTHER" id="PTHR43289">
    <property type="entry name" value="MITOGEN-ACTIVATED PROTEIN KINASE KINASE KINASE 20-RELATED"/>
    <property type="match status" value="1"/>
</dbReference>
<dbReference type="PROSITE" id="PS51833">
    <property type="entry name" value="HDOD"/>
    <property type="match status" value="1"/>
</dbReference>
<dbReference type="RefSeq" id="WP_320686511.1">
    <property type="nucleotide sequence ID" value="NZ_JAXBLV010000144.1"/>
</dbReference>
<proteinExistence type="predicted"/>
<evidence type="ECO:0000313" key="10">
    <source>
        <dbReference type="Proteomes" id="UP001272242"/>
    </source>
</evidence>
<dbReference type="InterPro" id="IPR017441">
    <property type="entry name" value="Protein_kinase_ATP_BS"/>
</dbReference>
<evidence type="ECO:0000259" key="8">
    <source>
        <dbReference type="PROSITE" id="PS51833"/>
    </source>
</evidence>
<feature type="domain" description="HDOD" evidence="8">
    <location>
        <begin position="34"/>
        <end position="229"/>
    </location>
</feature>
<dbReference type="SMART" id="SM00220">
    <property type="entry name" value="S_TKc"/>
    <property type="match status" value="1"/>
</dbReference>
<dbReference type="SUPFAM" id="SSF56112">
    <property type="entry name" value="Protein kinase-like (PK-like)"/>
    <property type="match status" value="1"/>
</dbReference>
<dbReference type="Gene3D" id="1.10.510.10">
    <property type="entry name" value="Transferase(Phosphotransferase) domain 1"/>
    <property type="match status" value="1"/>
</dbReference>
<feature type="binding site" evidence="5">
    <location>
        <position position="424"/>
    </location>
    <ligand>
        <name>ATP</name>
        <dbReference type="ChEBI" id="CHEBI:30616"/>
    </ligand>
</feature>
<dbReference type="InterPro" id="IPR013976">
    <property type="entry name" value="HDOD"/>
</dbReference>
<evidence type="ECO:0000256" key="4">
    <source>
        <dbReference type="ARBA" id="ARBA00022840"/>
    </source>
</evidence>
<keyword evidence="2 5" id="KW-0547">Nucleotide-binding</keyword>
<dbReference type="EMBL" id="JAXBLV010000144">
    <property type="protein sequence ID" value="MDY3559819.1"/>
    <property type="molecule type" value="Genomic_DNA"/>
</dbReference>
<feature type="domain" description="Protein kinase" evidence="7">
    <location>
        <begin position="395"/>
        <end position="656"/>
    </location>
</feature>
<dbReference type="SUPFAM" id="SSF109604">
    <property type="entry name" value="HD-domain/PDEase-like"/>
    <property type="match status" value="1"/>
</dbReference>
<dbReference type="PROSITE" id="PS00107">
    <property type="entry name" value="PROTEIN_KINASE_ATP"/>
    <property type="match status" value="1"/>
</dbReference>
<protein>
    <submittedName>
        <fullName evidence="9">HDOD domain-containing protein</fullName>
    </submittedName>
</protein>
<comment type="caution">
    <text evidence="9">The sequence shown here is derived from an EMBL/GenBank/DDBJ whole genome shotgun (WGS) entry which is preliminary data.</text>
</comment>
<dbReference type="Proteomes" id="UP001272242">
    <property type="component" value="Unassembled WGS sequence"/>
</dbReference>
<name>A0ABU5EXZ4_9BACT</name>
<dbReference type="Gene3D" id="3.30.200.20">
    <property type="entry name" value="Phosphorylase Kinase, domain 1"/>
    <property type="match status" value="1"/>
</dbReference>
<dbReference type="Pfam" id="PF08668">
    <property type="entry name" value="HDOD"/>
    <property type="match status" value="1"/>
</dbReference>
<evidence type="ECO:0000256" key="3">
    <source>
        <dbReference type="ARBA" id="ARBA00022777"/>
    </source>
</evidence>
<evidence type="ECO:0000259" key="7">
    <source>
        <dbReference type="PROSITE" id="PS50011"/>
    </source>
</evidence>
<reference evidence="10" key="1">
    <citation type="journal article" date="2023" name="Mar. Drugs">
        <title>Gemmata algarum, a Novel Planctomycete Isolated from an Algal Mat, Displays Antimicrobial Activity.</title>
        <authorList>
            <person name="Kumar G."/>
            <person name="Kallscheuer N."/>
            <person name="Kashif M."/>
            <person name="Ahamad S."/>
            <person name="Jagadeeshwari U."/>
            <person name="Pannikurungottu S."/>
            <person name="Haufschild T."/>
            <person name="Kabuu M."/>
            <person name="Sasikala C."/>
            <person name="Jogler C."/>
            <person name="Ramana C."/>
        </authorList>
    </citation>
    <scope>NUCLEOTIDE SEQUENCE [LARGE SCALE GENOMIC DNA]</scope>
    <source>
        <strain evidence="10">JC673</strain>
    </source>
</reference>
<accession>A0ABU5EXZ4</accession>
<keyword evidence="3" id="KW-0418">Kinase</keyword>
<feature type="region of interest" description="Disordered" evidence="6">
    <location>
        <begin position="330"/>
        <end position="371"/>
    </location>
</feature>
<evidence type="ECO:0000256" key="5">
    <source>
        <dbReference type="PROSITE-ProRule" id="PRU10141"/>
    </source>
</evidence>
<keyword evidence="1" id="KW-0808">Transferase</keyword>
<evidence type="ECO:0000256" key="2">
    <source>
        <dbReference type="ARBA" id="ARBA00022741"/>
    </source>
</evidence>
<keyword evidence="4 5" id="KW-0067">ATP-binding</keyword>
<dbReference type="PROSITE" id="PS50011">
    <property type="entry name" value="PROTEIN_KINASE_DOM"/>
    <property type="match status" value="1"/>
</dbReference>
<dbReference type="InterPro" id="IPR000719">
    <property type="entry name" value="Prot_kinase_dom"/>
</dbReference>
<dbReference type="InterPro" id="IPR008271">
    <property type="entry name" value="Ser/Thr_kinase_AS"/>
</dbReference>
<dbReference type="InterPro" id="IPR011009">
    <property type="entry name" value="Kinase-like_dom_sf"/>
</dbReference>
<dbReference type="Gene3D" id="1.10.3210.10">
    <property type="entry name" value="Hypothetical protein af1432"/>
    <property type="match status" value="1"/>
</dbReference>
<evidence type="ECO:0000256" key="1">
    <source>
        <dbReference type="ARBA" id="ARBA00022679"/>
    </source>
</evidence>